<reference evidence="4" key="1">
    <citation type="submission" date="2020-07" db="EMBL/GenBank/DDBJ databases">
        <title>Clarias magur genome sequencing, assembly and annotation.</title>
        <authorList>
            <person name="Kushwaha B."/>
            <person name="Kumar R."/>
            <person name="Das P."/>
            <person name="Joshi C.G."/>
            <person name="Kumar D."/>
            <person name="Nagpure N.S."/>
            <person name="Pandey M."/>
            <person name="Agarwal S."/>
            <person name="Srivastava S."/>
            <person name="Singh M."/>
            <person name="Sahoo L."/>
            <person name="Jayasankar P."/>
            <person name="Meher P.K."/>
            <person name="Koringa P.G."/>
            <person name="Iquebal M.A."/>
            <person name="Das S.P."/>
            <person name="Bit A."/>
            <person name="Patnaik S."/>
            <person name="Patel N."/>
            <person name="Shah T.M."/>
            <person name="Hinsu A."/>
            <person name="Jena J.K."/>
        </authorList>
    </citation>
    <scope>NUCLEOTIDE SEQUENCE</scope>
    <source>
        <strain evidence="4">CIFAMagur01</strain>
        <tissue evidence="4">Testis</tissue>
    </source>
</reference>
<dbReference type="Gene3D" id="1.10.1540.10">
    <property type="entry name" value="BEACH domain"/>
    <property type="match status" value="1"/>
</dbReference>
<keyword evidence="1" id="KW-0853">WD repeat</keyword>
<dbReference type="OrthoDB" id="26681at2759"/>
<organism evidence="4 5">
    <name type="scientific">Clarias magur</name>
    <name type="common">Asian catfish</name>
    <name type="synonym">Macropteronotus magur</name>
    <dbReference type="NCBI Taxonomy" id="1594786"/>
    <lineage>
        <taxon>Eukaryota</taxon>
        <taxon>Metazoa</taxon>
        <taxon>Chordata</taxon>
        <taxon>Craniata</taxon>
        <taxon>Vertebrata</taxon>
        <taxon>Euteleostomi</taxon>
        <taxon>Actinopterygii</taxon>
        <taxon>Neopterygii</taxon>
        <taxon>Teleostei</taxon>
        <taxon>Ostariophysi</taxon>
        <taxon>Siluriformes</taxon>
        <taxon>Clariidae</taxon>
        <taxon>Clarias</taxon>
    </lineage>
</organism>
<dbReference type="PANTHER" id="PTHR13743">
    <property type="entry name" value="BEIGE/BEACH-RELATED"/>
    <property type="match status" value="1"/>
</dbReference>
<evidence type="ECO:0000259" key="3">
    <source>
        <dbReference type="PROSITE" id="PS50197"/>
    </source>
</evidence>
<feature type="non-terminal residue" evidence="4">
    <location>
        <position position="1"/>
    </location>
</feature>
<dbReference type="InterPro" id="IPR050865">
    <property type="entry name" value="BEACH_Domain"/>
</dbReference>
<feature type="domain" description="BEACH" evidence="3">
    <location>
        <begin position="1"/>
        <end position="52"/>
    </location>
</feature>
<dbReference type="PANTHER" id="PTHR13743:SF86">
    <property type="entry name" value="LYSOSOMAL-TRAFFICKING REGULATOR"/>
    <property type="match status" value="1"/>
</dbReference>
<evidence type="ECO:0000256" key="2">
    <source>
        <dbReference type="SAM" id="MobiDB-lite"/>
    </source>
</evidence>
<feature type="compositionally biased region" description="Basic and acidic residues" evidence="2">
    <location>
        <begin position="1"/>
        <end position="14"/>
    </location>
</feature>
<feature type="region of interest" description="Disordered" evidence="2">
    <location>
        <begin position="1"/>
        <end position="23"/>
    </location>
</feature>
<name>A0A8J4TVV9_CLAMG</name>
<evidence type="ECO:0000313" key="5">
    <source>
        <dbReference type="Proteomes" id="UP000727407"/>
    </source>
</evidence>
<comment type="caution">
    <text evidence="4">The sequence shown here is derived from an EMBL/GenBank/DDBJ whole genome shotgun (WGS) entry which is preliminary data.</text>
</comment>
<dbReference type="InterPro" id="IPR000409">
    <property type="entry name" value="BEACH_dom"/>
</dbReference>
<dbReference type="InterPro" id="IPR036372">
    <property type="entry name" value="BEACH_dom_sf"/>
</dbReference>
<dbReference type="AlphaFoldDB" id="A0A8J4TVV9"/>
<dbReference type="SUPFAM" id="SSF81837">
    <property type="entry name" value="BEACH domain"/>
    <property type="match status" value="1"/>
</dbReference>
<evidence type="ECO:0000313" key="4">
    <source>
        <dbReference type="EMBL" id="KAF5898789.1"/>
    </source>
</evidence>
<gene>
    <name evidence="4" type="ORF">DAT39_011496</name>
</gene>
<protein>
    <submittedName>
        <fullName evidence="4">Lysosomal-trafficking regulator isoform X1</fullName>
    </submittedName>
</protein>
<feature type="non-terminal residue" evidence="4">
    <location>
        <position position="52"/>
    </location>
</feature>
<dbReference type="Proteomes" id="UP000727407">
    <property type="component" value="Unassembled WGS sequence"/>
</dbReference>
<keyword evidence="5" id="KW-1185">Reference proteome</keyword>
<evidence type="ECO:0000256" key="1">
    <source>
        <dbReference type="ARBA" id="ARBA00022574"/>
    </source>
</evidence>
<sequence>YLEEEYRKGTREDDPMPPVQPYHYGSHYSNSGTVLHFLVRMPPFTKMFLSYQ</sequence>
<accession>A0A8J4TVV9</accession>
<dbReference type="EMBL" id="QNUK01000187">
    <property type="protein sequence ID" value="KAF5898789.1"/>
    <property type="molecule type" value="Genomic_DNA"/>
</dbReference>
<proteinExistence type="predicted"/>
<dbReference type="Pfam" id="PF02138">
    <property type="entry name" value="Beach"/>
    <property type="match status" value="1"/>
</dbReference>
<dbReference type="PROSITE" id="PS50197">
    <property type="entry name" value="BEACH"/>
    <property type="match status" value="1"/>
</dbReference>